<dbReference type="EMBL" id="JAJEPS010000003">
    <property type="protein sequence ID" value="MCC2125551.1"/>
    <property type="molecule type" value="Genomic_DNA"/>
</dbReference>
<comment type="pathway">
    <text evidence="2 14">Cofactor biosynthesis; FMN biosynthesis; FMN from riboflavin (ATP route): step 1/1.</text>
</comment>
<dbReference type="InterPro" id="IPR023465">
    <property type="entry name" value="Riboflavin_kinase_dom_sf"/>
</dbReference>
<dbReference type="EC" id="2.7.1.26" evidence="14"/>
<dbReference type="GO" id="GO:0003919">
    <property type="term" value="F:FMN adenylyltransferase activity"/>
    <property type="evidence" value="ECO:0007669"/>
    <property type="project" value="UniProtKB-UniRule"/>
</dbReference>
<dbReference type="EC" id="2.7.7.2" evidence="14"/>
<dbReference type="PANTHER" id="PTHR22749">
    <property type="entry name" value="RIBOFLAVIN KINASE/FMN ADENYLYLTRANSFERASE"/>
    <property type="match status" value="1"/>
</dbReference>
<evidence type="ECO:0000256" key="9">
    <source>
        <dbReference type="ARBA" id="ARBA00022827"/>
    </source>
</evidence>
<keyword evidence="7 14" id="KW-0547">Nucleotide-binding</keyword>
<accession>A0AAE3A3X3</accession>
<dbReference type="InterPro" id="IPR015865">
    <property type="entry name" value="Riboflavin_kinase_bac/euk"/>
</dbReference>
<keyword evidence="11" id="KW-0511">Multifunctional enzyme</keyword>
<dbReference type="Gene3D" id="2.40.30.30">
    <property type="entry name" value="Riboflavin kinase-like"/>
    <property type="match status" value="1"/>
</dbReference>
<evidence type="ECO:0000256" key="11">
    <source>
        <dbReference type="ARBA" id="ARBA00023268"/>
    </source>
</evidence>
<evidence type="ECO:0000256" key="4">
    <source>
        <dbReference type="ARBA" id="ARBA00022643"/>
    </source>
</evidence>
<dbReference type="PANTHER" id="PTHR22749:SF6">
    <property type="entry name" value="RIBOFLAVIN KINASE"/>
    <property type="match status" value="1"/>
</dbReference>
<dbReference type="GO" id="GO:0008531">
    <property type="term" value="F:riboflavin kinase activity"/>
    <property type="evidence" value="ECO:0007669"/>
    <property type="project" value="UniProtKB-UniRule"/>
</dbReference>
<keyword evidence="5 14" id="KW-0808">Transferase</keyword>
<evidence type="ECO:0000256" key="14">
    <source>
        <dbReference type="PIRNR" id="PIRNR004491"/>
    </source>
</evidence>
<evidence type="ECO:0000256" key="7">
    <source>
        <dbReference type="ARBA" id="ARBA00022741"/>
    </source>
</evidence>
<dbReference type="NCBIfam" id="TIGR00083">
    <property type="entry name" value="ribF"/>
    <property type="match status" value="1"/>
</dbReference>
<dbReference type="FunFam" id="3.40.50.620:FF:000021">
    <property type="entry name" value="Riboflavin biosynthesis protein"/>
    <property type="match status" value="1"/>
</dbReference>
<evidence type="ECO:0000256" key="8">
    <source>
        <dbReference type="ARBA" id="ARBA00022777"/>
    </source>
</evidence>
<dbReference type="NCBIfam" id="NF004162">
    <property type="entry name" value="PRK05627.1-5"/>
    <property type="match status" value="1"/>
</dbReference>
<dbReference type="PIRSF" id="PIRSF004491">
    <property type="entry name" value="FAD_Synth"/>
    <property type="match status" value="1"/>
</dbReference>
<dbReference type="GO" id="GO:0009398">
    <property type="term" value="P:FMN biosynthetic process"/>
    <property type="evidence" value="ECO:0007669"/>
    <property type="project" value="UniProtKB-UniRule"/>
</dbReference>
<evidence type="ECO:0000256" key="10">
    <source>
        <dbReference type="ARBA" id="ARBA00022840"/>
    </source>
</evidence>
<dbReference type="CDD" id="cd02064">
    <property type="entry name" value="FAD_synthetase_N"/>
    <property type="match status" value="1"/>
</dbReference>
<comment type="caution">
    <text evidence="16">The sequence shown here is derived from an EMBL/GenBank/DDBJ whole genome shotgun (WGS) entry which is preliminary data.</text>
</comment>
<evidence type="ECO:0000256" key="5">
    <source>
        <dbReference type="ARBA" id="ARBA00022679"/>
    </source>
</evidence>
<evidence type="ECO:0000256" key="12">
    <source>
        <dbReference type="ARBA" id="ARBA00047880"/>
    </source>
</evidence>
<evidence type="ECO:0000256" key="2">
    <source>
        <dbReference type="ARBA" id="ARBA00005201"/>
    </source>
</evidence>
<keyword evidence="4 14" id="KW-0288">FMN</keyword>
<name>A0AAE3A3X3_9FIRM</name>
<dbReference type="Proteomes" id="UP001198220">
    <property type="component" value="Unassembled WGS sequence"/>
</dbReference>
<comment type="similarity">
    <text evidence="14">Belongs to the ribF family.</text>
</comment>
<protein>
    <recommendedName>
        <fullName evidence="14">Riboflavin biosynthesis protein</fullName>
    </recommendedName>
    <domain>
        <recommendedName>
            <fullName evidence="14">Riboflavin kinase</fullName>
            <ecNumber evidence="14">2.7.1.26</ecNumber>
        </recommendedName>
        <alternativeName>
            <fullName evidence="14">Flavokinase</fullName>
        </alternativeName>
    </domain>
    <domain>
        <recommendedName>
            <fullName evidence="14">FMN adenylyltransferase</fullName>
            <ecNumber evidence="14">2.7.7.2</ecNumber>
        </recommendedName>
        <alternativeName>
            <fullName evidence="14">FAD pyrophosphorylase</fullName>
        </alternativeName>
        <alternativeName>
            <fullName evidence="14">FAD synthase</fullName>
        </alternativeName>
    </domain>
</protein>
<dbReference type="Pfam" id="PF06574">
    <property type="entry name" value="FAD_syn"/>
    <property type="match status" value="1"/>
</dbReference>
<dbReference type="SMART" id="SM00904">
    <property type="entry name" value="Flavokinase"/>
    <property type="match status" value="1"/>
</dbReference>
<gene>
    <name evidence="16" type="ORF">LKD36_05090</name>
</gene>
<comment type="pathway">
    <text evidence="1 14">Cofactor biosynthesis; FAD biosynthesis; FAD from FMN: step 1/1.</text>
</comment>
<keyword evidence="3 14" id="KW-0285">Flavoprotein</keyword>
<dbReference type="GO" id="GO:0005524">
    <property type="term" value="F:ATP binding"/>
    <property type="evidence" value="ECO:0007669"/>
    <property type="project" value="UniProtKB-UniRule"/>
</dbReference>
<dbReference type="SUPFAM" id="SSF52374">
    <property type="entry name" value="Nucleotidylyl transferase"/>
    <property type="match status" value="1"/>
</dbReference>
<sequence>MKYVTGEIGYTMDRPSAVSLGKFDGLHRGHRKLLDEVLKQKKNGLASVIFTFTQNPTRVLSGLSAQNIITNEERRAMLEEEGIDCLVECPFVPELAHMEPERFVEKILVEQLKAAFIAVGTDFHFGYQRRGDYELLLKLGDRYGFQVEVVEKAQSHGRDISSTYIREALHEGNIPLANELLGYPYYVTGEVLHGRQIGRTLGLPTTNLLPPQVKLLPPNGVYLTRTIPMDGEEWEYYGITNIGYKPTVGATEQKGVETYLFDYNGDLYGRKLRVEFLEFERPEQKFESLEVLKRRILSDVNWGKSKIKQKKPL</sequence>
<keyword evidence="6 14" id="KW-0548">Nucleotidyltransferase</keyword>
<dbReference type="InterPro" id="IPR014729">
    <property type="entry name" value="Rossmann-like_a/b/a_fold"/>
</dbReference>
<keyword evidence="9 14" id="KW-0274">FAD</keyword>
<dbReference type="SUPFAM" id="SSF82114">
    <property type="entry name" value="Riboflavin kinase-like"/>
    <property type="match status" value="1"/>
</dbReference>
<evidence type="ECO:0000256" key="6">
    <source>
        <dbReference type="ARBA" id="ARBA00022695"/>
    </source>
</evidence>
<evidence type="ECO:0000313" key="17">
    <source>
        <dbReference type="Proteomes" id="UP001198220"/>
    </source>
</evidence>
<dbReference type="InterPro" id="IPR015864">
    <property type="entry name" value="FAD_synthase"/>
</dbReference>
<dbReference type="GO" id="GO:0006747">
    <property type="term" value="P:FAD biosynthetic process"/>
    <property type="evidence" value="ECO:0007669"/>
    <property type="project" value="UniProtKB-UniRule"/>
</dbReference>
<keyword evidence="8 14" id="KW-0418">Kinase</keyword>
<reference evidence="16 17" key="1">
    <citation type="submission" date="2021-10" db="EMBL/GenBank/DDBJ databases">
        <title>Anaerobic single-cell dispensing facilitates the cultivation of human gut bacteria.</title>
        <authorList>
            <person name="Afrizal A."/>
        </authorList>
    </citation>
    <scope>NUCLEOTIDE SEQUENCE [LARGE SCALE GENOMIC DNA]</scope>
    <source>
        <strain evidence="16 17">CLA-AA-H276</strain>
    </source>
</reference>
<dbReference type="RefSeq" id="WP_118769261.1">
    <property type="nucleotide sequence ID" value="NZ_JAJEPS010000003.1"/>
</dbReference>
<dbReference type="InterPro" id="IPR023468">
    <property type="entry name" value="Riboflavin_kinase"/>
</dbReference>
<organism evidence="16 17">
    <name type="scientific">Hominiventricola filiformis</name>
    <dbReference type="NCBI Taxonomy" id="2885352"/>
    <lineage>
        <taxon>Bacteria</taxon>
        <taxon>Bacillati</taxon>
        <taxon>Bacillota</taxon>
        <taxon>Clostridia</taxon>
        <taxon>Lachnospirales</taxon>
        <taxon>Lachnospiraceae</taxon>
        <taxon>Hominiventricola</taxon>
    </lineage>
</organism>
<evidence type="ECO:0000256" key="13">
    <source>
        <dbReference type="ARBA" id="ARBA00049494"/>
    </source>
</evidence>
<dbReference type="GO" id="GO:0009231">
    <property type="term" value="P:riboflavin biosynthetic process"/>
    <property type="evidence" value="ECO:0007669"/>
    <property type="project" value="InterPro"/>
</dbReference>
<proteinExistence type="inferred from homology"/>
<feature type="domain" description="Riboflavin kinase" evidence="15">
    <location>
        <begin position="180"/>
        <end position="308"/>
    </location>
</feature>
<dbReference type="Gene3D" id="3.40.50.620">
    <property type="entry name" value="HUPs"/>
    <property type="match status" value="1"/>
</dbReference>
<comment type="catalytic activity">
    <reaction evidence="12 14">
        <text>riboflavin + ATP = FMN + ADP + H(+)</text>
        <dbReference type="Rhea" id="RHEA:14357"/>
        <dbReference type="ChEBI" id="CHEBI:15378"/>
        <dbReference type="ChEBI" id="CHEBI:30616"/>
        <dbReference type="ChEBI" id="CHEBI:57986"/>
        <dbReference type="ChEBI" id="CHEBI:58210"/>
        <dbReference type="ChEBI" id="CHEBI:456216"/>
        <dbReference type="EC" id="2.7.1.26"/>
    </reaction>
</comment>
<evidence type="ECO:0000259" key="15">
    <source>
        <dbReference type="SMART" id="SM00904"/>
    </source>
</evidence>
<keyword evidence="17" id="KW-1185">Reference proteome</keyword>
<dbReference type="Pfam" id="PF01687">
    <property type="entry name" value="Flavokinase"/>
    <property type="match status" value="1"/>
</dbReference>
<keyword evidence="10 14" id="KW-0067">ATP-binding</keyword>
<comment type="catalytic activity">
    <reaction evidence="13 14">
        <text>FMN + ATP + H(+) = FAD + diphosphate</text>
        <dbReference type="Rhea" id="RHEA:17237"/>
        <dbReference type="ChEBI" id="CHEBI:15378"/>
        <dbReference type="ChEBI" id="CHEBI:30616"/>
        <dbReference type="ChEBI" id="CHEBI:33019"/>
        <dbReference type="ChEBI" id="CHEBI:57692"/>
        <dbReference type="ChEBI" id="CHEBI:58210"/>
        <dbReference type="EC" id="2.7.7.2"/>
    </reaction>
</comment>
<dbReference type="AlphaFoldDB" id="A0AAE3A3X3"/>
<dbReference type="NCBIfam" id="NF004160">
    <property type="entry name" value="PRK05627.1-3"/>
    <property type="match status" value="1"/>
</dbReference>
<dbReference type="InterPro" id="IPR002606">
    <property type="entry name" value="Riboflavin_kinase_bac"/>
</dbReference>
<evidence type="ECO:0000256" key="1">
    <source>
        <dbReference type="ARBA" id="ARBA00004726"/>
    </source>
</evidence>
<evidence type="ECO:0000256" key="3">
    <source>
        <dbReference type="ARBA" id="ARBA00022630"/>
    </source>
</evidence>
<evidence type="ECO:0000313" key="16">
    <source>
        <dbReference type="EMBL" id="MCC2125551.1"/>
    </source>
</evidence>